<dbReference type="SUPFAM" id="SSF55729">
    <property type="entry name" value="Acyl-CoA N-acyltransferases (Nat)"/>
    <property type="match status" value="1"/>
</dbReference>
<name>A0ABU0HR39_9HYPH</name>
<evidence type="ECO:0000259" key="1">
    <source>
        <dbReference type="Pfam" id="PF13480"/>
    </source>
</evidence>
<reference evidence="2 3" key="1">
    <citation type="submission" date="2023-07" db="EMBL/GenBank/DDBJ databases">
        <title>Genomic Encyclopedia of Type Strains, Phase IV (KMG-IV): sequencing the most valuable type-strain genomes for metagenomic binning, comparative biology and taxonomic classification.</title>
        <authorList>
            <person name="Goeker M."/>
        </authorList>
    </citation>
    <scope>NUCLEOTIDE SEQUENCE [LARGE SCALE GENOMIC DNA]</scope>
    <source>
        <strain evidence="2 3">DSM 19562</strain>
    </source>
</reference>
<dbReference type="InterPro" id="IPR016181">
    <property type="entry name" value="Acyl_CoA_acyltransferase"/>
</dbReference>
<sequence>MPKRPPPDRHHDPATVRLPGGLVAAFRPLDPAAAWVPAWEALGATALVANPFYEAAYALAAAPAFGAGVRMLLIADRPPEEPGVRLLAAWPHRLVRSRWGVPLPLLMGWTHGYAPLGVPLIDAGDPGTALAAFLAAPGAVGAPGRLLLTNAPAEGPFRDLLDRAGNRQAAYWPHRRGMLSPASDPASRETYLDHLSGNRRRRLRRARRRLDASGTVTFELLTDPAVFPAALDAHIALESASWKGRVGTALAQRPDEAAFLRDAVAALAERGQVRIARLQQGGRLLASAVLPLTGHDAFVLKVAHDDSDPAAAPGVQLVHRLTEDVLTGSDIARIDSCAPPGFELATLFWRERRAIAHLLVEAGHDPLFPVASRLERAREAVARLRLALRERREKSRG</sequence>
<protein>
    <submittedName>
        <fullName evidence="2">CelD/BcsL family acetyltransferase involved in cellulose biosynthesis</fullName>
    </submittedName>
</protein>
<proteinExistence type="predicted"/>
<evidence type="ECO:0000313" key="2">
    <source>
        <dbReference type="EMBL" id="MDQ0444804.1"/>
    </source>
</evidence>
<dbReference type="RefSeq" id="WP_238248946.1">
    <property type="nucleotide sequence ID" value="NZ_BPQX01000025.1"/>
</dbReference>
<dbReference type="Proteomes" id="UP001236369">
    <property type="component" value="Unassembled WGS sequence"/>
</dbReference>
<accession>A0ABU0HR39</accession>
<comment type="caution">
    <text evidence="2">The sequence shown here is derived from an EMBL/GenBank/DDBJ whole genome shotgun (WGS) entry which is preliminary data.</text>
</comment>
<feature type="domain" description="BioF2-like acetyltransferase" evidence="1">
    <location>
        <begin position="198"/>
        <end position="335"/>
    </location>
</feature>
<gene>
    <name evidence="2" type="ORF">QO016_004328</name>
</gene>
<evidence type="ECO:0000313" key="3">
    <source>
        <dbReference type="Proteomes" id="UP001236369"/>
    </source>
</evidence>
<dbReference type="InterPro" id="IPR038740">
    <property type="entry name" value="BioF2-like_GNAT_dom"/>
</dbReference>
<organism evidence="2 3">
    <name type="scientific">Methylobacterium persicinum</name>
    <dbReference type="NCBI Taxonomy" id="374426"/>
    <lineage>
        <taxon>Bacteria</taxon>
        <taxon>Pseudomonadati</taxon>
        <taxon>Pseudomonadota</taxon>
        <taxon>Alphaproteobacteria</taxon>
        <taxon>Hyphomicrobiales</taxon>
        <taxon>Methylobacteriaceae</taxon>
        <taxon>Methylobacterium</taxon>
    </lineage>
</organism>
<keyword evidence="3" id="KW-1185">Reference proteome</keyword>
<dbReference type="EMBL" id="JAUSVV010000016">
    <property type="protein sequence ID" value="MDQ0444804.1"/>
    <property type="molecule type" value="Genomic_DNA"/>
</dbReference>
<dbReference type="Pfam" id="PF13480">
    <property type="entry name" value="Acetyltransf_6"/>
    <property type="match status" value="1"/>
</dbReference>